<sequence>MSSKAETENEEVLGLKKEIVECQKEMQVLLYEISLWSQECKGMEQLKEEYVTSLRENIERNVRDHCESEKAIKSLKASLDNELENKSKLEKTLKEKQKYLKHKRESQLRLDELYKSLSDDEFDDDVSDDSEVEEMEKKLLNLNTFCSAMYSTLQLGESIGELHTTCSTVKDAKRDHVGGQNLRKRKGRAKNLQKERSFETLVT</sequence>
<keyword evidence="1" id="KW-0175">Coiled coil</keyword>
<feature type="coiled-coil region" evidence="1">
    <location>
        <begin position="72"/>
        <end position="99"/>
    </location>
</feature>
<dbReference type="AlphaFoldDB" id="A0A2P6QT72"/>
<evidence type="ECO:0000256" key="1">
    <source>
        <dbReference type="SAM" id="Coils"/>
    </source>
</evidence>
<accession>A0A2P6QT72</accession>
<dbReference type="Proteomes" id="UP000238479">
    <property type="component" value="Chromosome 4"/>
</dbReference>
<name>A0A2P6QT72_ROSCH</name>
<evidence type="ECO:0000313" key="3">
    <source>
        <dbReference type="Proteomes" id="UP000238479"/>
    </source>
</evidence>
<proteinExistence type="predicted"/>
<keyword evidence="3" id="KW-1185">Reference proteome</keyword>
<protein>
    <submittedName>
        <fullName evidence="2">Uncharacterized protein</fullName>
    </submittedName>
</protein>
<evidence type="ECO:0000313" key="2">
    <source>
        <dbReference type="EMBL" id="PRQ37385.1"/>
    </source>
</evidence>
<gene>
    <name evidence="2" type="ORF">RchiOBHm_Chr4g0401971</name>
</gene>
<comment type="caution">
    <text evidence="2">The sequence shown here is derived from an EMBL/GenBank/DDBJ whole genome shotgun (WGS) entry which is preliminary data.</text>
</comment>
<dbReference type="Gramene" id="PRQ37385">
    <property type="protein sequence ID" value="PRQ37385"/>
    <property type="gene ID" value="RchiOBHm_Chr4g0401971"/>
</dbReference>
<reference evidence="2 3" key="1">
    <citation type="journal article" date="2018" name="Nat. Genet.">
        <title>The Rosa genome provides new insights in the design of modern roses.</title>
        <authorList>
            <person name="Bendahmane M."/>
        </authorList>
    </citation>
    <scope>NUCLEOTIDE SEQUENCE [LARGE SCALE GENOMIC DNA]</scope>
    <source>
        <strain evidence="3">cv. Old Blush</strain>
    </source>
</reference>
<dbReference type="EMBL" id="PDCK01000042">
    <property type="protein sequence ID" value="PRQ37385.1"/>
    <property type="molecule type" value="Genomic_DNA"/>
</dbReference>
<organism evidence="2 3">
    <name type="scientific">Rosa chinensis</name>
    <name type="common">China rose</name>
    <dbReference type="NCBI Taxonomy" id="74649"/>
    <lineage>
        <taxon>Eukaryota</taxon>
        <taxon>Viridiplantae</taxon>
        <taxon>Streptophyta</taxon>
        <taxon>Embryophyta</taxon>
        <taxon>Tracheophyta</taxon>
        <taxon>Spermatophyta</taxon>
        <taxon>Magnoliopsida</taxon>
        <taxon>eudicotyledons</taxon>
        <taxon>Gunneridae</taxon>
        <taxon>Pentapetalae</taxon>
        <taxon>rosids</taxon>
        <taxon>fabids</taxon>
        <taxon>Rosales</taxon>
        <taxon>Rosaceae</taxon>
        <taxon>Rosoideae</taxon>
        <taxon>Rosoideae incertae sedis</taxon>
        <taxon>Rosa</taxon>
    </lineage>
</organism>